<name>A0A0N7MB22_9RHOB</name>
<evidence type="ECO:0000313" key="3">
    <source>
        <dbReference type="Proteomes" id="UP000051260"/>
    </source>
</evidence>
<dbReference type="Proteomes" id="UP000051260">
    <property type="component" value="Unassembled WGS sequence"/>
</dbReference>
<reference evidence="3" key="1">
    <citation type="submission" date="2015-09" db="EMBL/GenBank/DDBJ databases">
        <authorList>
            <person name="Rodrigo-Torres L."/>
            <person name="Arahal D.R."/>
        </authorList>
    </citation>
    <scope>NUCLEOTIDE SEQUENCE [LARGE SCALE GENOMIC DNA]</scope>
    <source>
        <strain evidence="3">CECT 5091</strain>
    </source>
</reference>
<sequence length="82" mass="9499">MWNSIDEGDVVEQTHISGGQTPKFRPPFKTGETLEFNRTTSTATEVEQVEGNRLLSGKFWSEGSMWFQGRWFDPFDEKIQQI</sequence>
<organism evidence="2 3">
    <name type="scientific">Ruegeria denitrificans</name>
    <dbReference type="NCBI Taxonomy" id="1715692"/>
    <lineage>
        <taxon>Bacteria</taxon>
        <taxon>Pseudomonadati</taxon>
        <taxon>Pseudomonadota</taxon>
        <taxon>Alphaproteobacteria</taxon>
        <taxon>Rhodobacterales</taxon>
        <taxon>Roseobacteraceae</taxon>
        <taxon>Ruegeria</taxon>
    </lineage>
</organism>
<feature type="compositionally biased region" description="Acidic residues" evidence="1">
    <location>
        <begin position="1"/>
        <end position="10"/>
    </location>
</feature>
<dbReference type="EMBL" id="CYUD01000032">
    <property type="protein sequence ID" value="CUK20853.1"/>
    <property type="molecule type" value="Genomic_DNA"/>
</dbReference>
<protein>
    <submittedName>
        <fullName evidence="2">Uncharacterized protein</fullName>
    </submittedName>
</protein>
<dbReference type="RefSeq" id="WP_207383769.1">
    <property type="nucleotide sequence ID" value="NZ_CYUD01000032.1"/>
</dbReference>
<accession>A0A0N7MB22</accession>
<keyword evidence="3" id="KW-1185">Reference proteome</keyword>
<evidence type="ECO:0000256" key="1">
    <source>
        <dbReference type="SAM" id="MobiDB-lite"/>
    </source>
</evidence>
<dbReference type="AlphaFoldDB" id="A0A0N7MB22"/>
<gene>
    <name evidence="2" type="ORF">RUE5091_04567</name>
</gene>
<feature type="region of interest" description="Disordered" evidence="1">
    <location>
        <begin position="1"/>
        <end position="31"/>
    </location>
</feature>
<proteinExistence type="predicted"/>
<evidence type="ECO:0000313" key="2">
    <source>
        <dbReference type="EMBL" id="CUK20853.1"/>
    </source>
</evidence>